<sequence>MGFEIFERKITSSNNLKFTESNTNGGGSSGDNEEMIKATRTKSSECGSA</sequence>
<protein>
    <submittedName>
        <fullName evidence="2">Uncharacterized protein</fullName>
    </submittedName>
</protein>
<evidence type="ECO:0000256" key="1">
    <source>
        <dbReference type="SAM" id="MobiDB-lite"/>
    </source>
</evidence>
<organism evidence="2">
    <name type="scientific">Rhizophora mucronata</name>
    <name type="common">Asiatic mangrove</name>
    <dbReference type="NCBI Taxonomy" id="61149"/>
    <lineage>
        <taxon>Eukaryota</taxon>
        <taxon>Viridiplantae</taxon>
        <taxon>Streptophyta</taxon>
        <taxon>Embryophyta</taxon>
        <taxon>Tracheophyta</taxon>
        <taxon>Spermatophyta</taxon>
        <taxon>Magnoliopsida</taxon>
        <taxon>eudicotyledons</taxon>
        <taxon>Gunneridae</taxon>
        <taxon>Pentapetalae</taxon>
        <taxon>rosids</taxon>
        <taxon>fabids</taxon>
        <taxon>Malpighiales</taxon>
        <taxon>Rhizophoraceae</taxon>
        <taxon>Rhizophora</taxon>
    </lineage>
</organism>
<evidence type="ECO:0000313" key="2">
    <source>
        <dbReference type="EMBL" id="MBX62809.1"/>
    </source>
</evidence>
<dbReference type="AlphaFoldDB" id="A0A2P2Q7F0"/>
<reference evidence="2" key="1">
    <citation type="submission" date="2018-02" db="EMBL/GenBank/DDBJ databases">
        <title>Rhizophora mucronata_Transcriptome.</title>
        <authorList>
            <person name="Meera S.P."/>
            <person name="Sreeshan A."/>
            <person name="Augustine A."/>
        </authorList>
    </citation>
    <scope>NUCLEOTIDE SEQUENCE</scope>
    <source>
        <tissue evidence="2">Leaf</tissue>
    </source>
</reference>
<dbReference type="EMBL" id="GGEC01082325">
    <property type="protein sequence ID" value="MBX62809.1"/>
    <property type="molecule type" value="Transcribed_RNA"/>
</dbReference>
<feature type="region of interest" description="Disordered" evidence="1">
    <location>
        <begin position="16"/>
        <end position="49"/>
    </location>
</feature>
<accession>A0A2P2Q7F0</accession>
<proteinExistence type="predicted"/>
<name>A0A2P2Q7F0_RHIMU</name>